<sequence>MIPPKGLGSWEASHTLDFTNYLIFIISSAVSLIALLLSTGSAHLTTPPPPIRAHRPTIWPVGVGEGSRASRSREGHALAAQAFGTRPLSSSNPAGQGAPGPRCARWRGCQARPSRGRLSQPPNYAAEPGRPARLPPQLSGAAPEPGASPRPRRPGGSGRGAAREHLGWARVAGAALPELRAGSRSPPPGAAAAARRPSDSAASAAAAWQQTRCGQPAGTGQQRPRAWNGRVRTERARPGETPAPGIPCTPCRASPAPLPARGASPGGRGGLGGGAGREDRLRPGRGFPAPFRVHFQRAKCSAPVSAPWISLSRVGV</sequence>
<protein>
    <submittedName>
        <fullName evidence="2">Uncharacterized protein LOC141573310</fullName>
    </submittedName>
</protein>
<name>A0AC58PG49_CAMBA</name>
<gene>
    <name evidence="2" type="primary">LOC141573310</name>
</gene>
<reference evidence="2" key="1">
    <citation type="submission" date="2025-08" db="UniProtKB">
        <authorList>
            <consortium name="RefSeq"/>
        </authorList>
    </citation>
    <scope>IDENTIFICATION</scope>
    <source>
        <tissue evidence="2">Blood</tissue>
    </source>
</reference>
<dbReference type="RefSeq" id="XP_074209007.1">
    <property type="nucleotide sequence ID" value="XM_074352906.1"/>
</dbReference>
<organism evidence="1 2">
    <name type="scientific">Camelus bactrianus</name>
    <name type="common">Bactrian camel</name>
    <dbReference type="NCBI Taxonomy" id="9837"/>
    <lineage>
        <taxon>Eukaryota</taxon>
        <taxon>Metazoa</taxon>
        <taxon>Chordata</taxon>
        <taxon>Craniata</taxon>
        <taxon>Vertebrata</taxon>
        <taxon>Euteleostomi</taxon>
        <taxon>Mammalia</taxon>
        <taxon>Eutheria</taxon>
        <taxon>Laurasiatheria</taxon>
        <taxon>Artiodactyla</taxon>
        <taxon>Tylopoda</taxon>
        <taxon>Camelidae</taxon>
        <taxon>Camelus</taxon>
    </lineage>
</organism>
<accession>A0AC58PG49</accession>
<evidence type="ECO:0000313" key="1">
    <source>
        <dbReference type="Proteomes" id="UP001732780"/>
    </source>
</evidence>
<keyword evidence="1" id="KW-1185">Reference proteome</keyword>
<evidence type="ECO:0000313" key="2">
    <source>
        <dbReference type="RefSeq" id="XP_074209007.1"/>
    </source>
</evidence>
<proteinExistence type="predicted"/>
<dbReference type="Proteomes" id="UP001732780">
    <property type="component" value="Chromosome 2"/>
</dbReference>